<evidence type="ECO:0000256" key="4">
    <source>
        <dbReference type="ARBA" id="ARBA00022827"/>
    </source>
</evidence>
<comment type="cofactor">
    <cofactor evidence="1 5">
        <name>FAD</name>
        <dbReference type="ChEBI" id="CHEBI:57692"/>
    </cofactor>
</comment>
<dbReference type="PANTHER" id="PTHR43884:SF40">
    <property type="entry name" value="ACYL-COA DEHYDROGENASE"/>
    <property type="match status" value="1"/>
</dbReference>
<dbReference type="InterPro" id="IPR006091">
    <property type="entry name" value="Acyl-CoA_Oxase/DH_mid-dom"/>
</dbReference>
<comment type="caution">
    <text evidence="9">The sequence shown here is derived from an EMBL/GenBank/DDBJ whole genome shotgun (WGS) entry which is preliminary data.</text>
</comment>
<evidence type="ECO:0000313" key="10">
    <source>
        <dbReference type="Proteomes" id="UP000278907"/>
    </source>
</evidence>
<evidence type="ECO:0000259" key="6">
    <source>
        <dbReference type="Pfam" id="PF00441"/>
    </source>
</evidence>
<keyword evidence="4 5" id="KW-0274">FAD</keyword>
<comment type="similarity">
    <text evidence="2 5">Belongs to the acyl-CoA dehydrogenase family.</text>
</comment>
<evidence type="ECO:0000256" key="5">
    <source>
        <dbReference type="RuleBase" id="RU362125"/>
    </source>
</evidence>
<accession>A0ABX9QS19</accession>
<evidence type="ECO:0000259" key="7">
    <source>
        <dbReference type="Pfam" id="PF02770"/>
    </source>
</evidence>
<keyword evidence="10" id="KW-1185">Reference proteome</keyword>
<dbReference type="Pfam" id="PF00441">
    <property type="entry name" value="Acyl-CoA_dh_1"/>
    <property type="match status" value="1"/>
</dbReference>
<sequence>MSQPLHPATRAREGFLGQLFAGTLRWDLIRQFPEQDPEERQQGDAVIAEVEQFLTEHVDPDEVERTGRIAPELREALRARGYYKLPVERELGGRGLSMLNTFRVIEAVMSRCLPVGYTLAIHSGLGAGAIVEAVQAGPLKDYVRARMAEGAISGWADTEPTGASARRASTTATPTEDGTAYVLNGEKVFIGNGSIADVLNVTATLCEGGREQISLFVVETTSPGFHVRAEHGLMGLRGLPISALGFDNVRVPKERMLAMSQEHWRNTPLLEPLSALGRMYIIVAASLALSKNCLQWSREFLHRRLAQGRALGEFDEIQRQVSTTAAEVFALESVARWSLTGVTAENLPVRWFEQVAAKNIASLACARIVDRTVSLLAAEGYETAESKAARGAVPSPVERALRDARAFRVAGGVDFLVDHKAAREGLLSLYYPPPAHAEALEAPPAPLPVEEHLSARNREHLQFTAREVHRLARRCLELTRRHPDAGVLHARQRTLVLLNQLCNELFTMSVTLAHASALAARGQPHADALADIFCTAARYRLEDLWRQSDAEAEPDFATVSARWLSGSELDFLLCDVLLRP</sequence>
<dbReference type="SUPFAM" id="SSF56645">
    <property type="entry name" value="Acyl-CoA dehydrogenase NM domain-like"/>
    <property type="match status" value="1"/>
</dbReference>
<dbReference type="Gene3D" id="1.20.140.10">
    <property type="entry name" value="Butyryl-CoA Dehydrogenase, subunit A, domain 3"/>
    <property type="match status" value="2"/>
</dbReference>
<dbReference type="PANTHER" id="PTHR43884">
    <property type="entry name" value="ACYL-COA DEHYDROGENASE"/>
    <property type="match status" value="1"/>
</dbReference>
<organism evidence="9 10">
    <name type="scientific">Corallococcus praedator</name>
    <dbReference type="NCBI Taxonomy" id="2316724"/>
    <lineage>
        <taxon>Bacteria</taxon>
        <taxon>Pseudomonadati</taxon>
        <taxon>Myxococcota</taxon>
        <taxon>Myxococcia</taxon>
        <taxon>Myxococcales</taxon>
        <taxon>Cystobacterineae</taxon>
        <taxon>Myxococcaceae</taxon>
        <taxon>Corallococcus</taxon>
    </lineage>
</organism>
<dbReference type="InterPro" id="IPR013786">
    <property type="entry name" value="AcylCoA_DH/ox_N"/>
</dbReference>
<dbReference type="EMBL" id="RAWI01000019">
    <property type="protein sequence ID" value="RKI15407.1"/>
    <property type="molecule type" value="Genomic_DNA"/>
</dbReference>
<dbReference type="InterPro" id="IPR037069">
    <property type="entry name" value="AcylCoA_DH/ox_N_sf"/>
</dbReference>
<keyword evidence="3 5" id="KW-0285">Flavoprotein</keyword>
<dbReference type="Pfam" id="PF02771">
    <property type="entry name" value="Acyl-CoA_dh_N"/>
    <property type="match status" value="1"/>
</dbReference>
<dbReference type="InterPro" id="IPR046373">
    <property type="entry name" value="Acyl-CoA_Oxase/DH_mid-dom_sf"/>
</dbReference>
<dbReference type="RefSeq" id="WP_120582162.1">
    <property type="nucleotide sequence ID" value="NZ_RAWI01000019.1"/>
</dbReference>
<dbReference type="Gene3D" id="2.40.110.10">
    <property type="entry name" value="Butyryl-CoA Dehydrogenase, subunit A, domain 2"/>
    <property type="match status" value="1"/>
</dbReference>
<feature type="domain" description="Acyl-CoA dehydrogenase/oxidase N-terminal" evidence="8">
    <location>
        <begin position="45"/>
        <end position="132"/>
    </location>
</feature>
<evidence type="ECO:0000313" key="9">
    <source>
        <dbReference type="EMBL" id="RKI15407.1"/>
    </source>
</evidence>
<name>A0ABX9QS19_9BACT</name>
<keyword evidence="5" id="KW-0560">Oxidoreductase</keyword>
<evidence type="ECO:0000256" key="2">
    <source>
        <dbReference type="ARBA" id="ARBA00009347"/>
    </source>
</evidence>
<evidence type="ECO:0000259" key="8">
    <source>
        <dbReference type="Pfam" id="PF02771"/>
    </source>
</evidence>
<protein>
    <submittedName>
        <fullName evidence="9">Acyl-CoA dehydrogenase</fullName>
    </submittedName>
</protein>
<dbReference type="InterPro" id="IPR009100">
    <property type="entry name" value="AcylCoA_DH/oxidase_NM_dom_sf"/>
</dbReference>
<dbReference type="Proteomes" id="UP000278907">
    <property type="component" value="Unassembled WGS sequence"/>
</dbReference>
<dbReference type="Pfam" id="PF02770">
    <property type="entry name" value="Acyl-CoA_dh_M"/>
    <property type="match status" value="1"/>
</dbReference>
<dbReference type="InterPro" id="IPR009075">
    <property type="entry name" value="AcylCo_DH/oxidase_C"/>
</dbReference>
<gene>
    <name evidence="9" type="ORF">D7Y13_04300</name>
</gene>
<reference evidence="9 10" key="1">
    <citation type="submission" date="2018-09" db="EMBL/GenBank/DDBJ databases">
        <authorList>
            <person name="Livingstone P.G."/>
            <person name="Whitworth D.E."/>
        </authorList>
    </citation>
    <scope>NUCLEOTIDE SEQUENCE [LARGE SCALE GENOMIC DNA]</scope>
    <source>
        <strain evidence="9 10">CA031B</strain>
    </source>
</reference>
<evidence type="ECO:0000256" key="3">
    <source>
        <dbReference type="ARBA" id="ARBA00022630"/>
    </source>
</evidence>
<feature type="domain" description="Acyl-CoA oxidase/dehydrogenase middle" evidence="7">
    <location>
        <begin position="158"/>
        <end position="249"/>
    </location>
</feature>
<dbReference type="InterPro" id="IPR036250">
    <property type="entry name" value="AcylCo_DH-like_C"/>
</dbReference>
<proteinExistence type="inferred from homology"/>
<evidence type="ECO:0000256" key="1">
    <source>
        <dbReference type="ARBA" id="ARBA00001974"/>
    </source>
</evidence>
<feature type="domain" description="Acyl-CoA dehydrogenase/oxidase C-terminal" evidence="6">
    <location>
        <begin position="282"/>
        <end position="413"/>
    </location>
</feature>
<dbReference type="SUPFAM" id="SSF47203">
    <property type="entry name" value="Acyl-CoA dehydrogenase C-terminal domain-like"/>
    <property type="match status" value="1"/>
</dbReference>
<dbReference type="Gene3D" id="1.10.540.10">
    <property type="entry name" value="Acyl-CoA dehydrogenase/oxidase, N-terminal domain"/>
    <property type="match status" value="1"/>
</dbReference>